<evidence type="ECO:0000313" key="4">
    <source>
        <dbReference type="Proteomes" id="UP001500466"/>
    </source>
</evidence>
<keyword evidence="2" id="KW-1133">Transmembrane helix</keyword>
<feature type="compositionally biased region" description="Basic and acidic residues" evidence="1">
    <location>
        <begin position="44"/>
        <end position="81"/>
    </location>
</feature>
<dbReference type="Gene3D" id="3.20.20.80">
    <property type="entry name" value="Glycosidases"/>
    <property type="match status" value="2"/>
</dbReference>
<feature type="compositionally biased region" description="Basic and acidic residues" evidence="1">
    <location>
        <begin position="10"/>
        <end position="27"/>
    </location>
</feature>
<protein>
    <submittedName>
        <fullName evidence="3">Uncharacterized protein</fullName>
    </submittedName>
</protein>
<feature type="transmembrane region" description="Helical" evidence="2">
    <location>
        <begin position="120"/>
        <end position="144"/>
    </location>
</feature>
<comment type="caution">
    <text evidence="3">The sequence shown here is derived from an EMBL/GenBank/DDBJ whole genome shotgun (WGS) entry which is preliminary data.</text>
</comment>
<feature type="region of interest" description="Disordered" evidence="1">
    <location>
        <begin position="1"/>
        <end position="117"/>
    </location>
</feature>
<dbReference type="Proteomes" id="UP001500466">
    <property type="component" value="Unassembled WGS sequence"/>
</dbReference>
<evidence type="ECO:0000256" key="1">
    <source>
        <dbReference type="SAM" id="MobiDB-lite"/>
    </source>
</evidence>
<dbReference type="InterPro" id="IPR017853">
    <property type="entry name" value="GH"/>
</dbReference>
<proteinExistence type="predicted"/>
<dbReference type="SUPFAM" id="SSF51445">
    <property type="entry name" value="(Trans)glycosidases"/>
    <property type="match status" value="1"/>
</dbReference>
<keyword evidence="4" id="KW-1185">Reference proteome</keyword>
<evidence type="ECO:0000313" key="3">
    <source>
        <dbReference type="EMBL" id="GAA4991419.1"/>
    </source>
</evidence>
<gene>
    <name evidence="3" type="ORF">GCM10023205_74340</name>
</gene>
<keyword evidence="2" id="KW-0472">Membrane</keyword>
<reference evidence="4" key="1">
    <citation type="journal article" date="2019" name="Int. J. Syst. Evol. Microbiol.">
        <title>The Global Catalogue of Microorganisms (GCM) 10K type strain sequencing project: providing services to taxonomists for standard genome sequencing and annotation.</title>
        <authorList>
            <consortium name="The Broad Institute Genomics Platform"/>
            <consortium name="The Broad Institute Genome Sequencing Center for Infectious Disease"/>
            <person name="Wu L."/>
            <person name="Ma J."/>
        </authorList>
    </citation>
    <scope>NUCLEOTIDE SEQUENCE [LARGE SCALE GENOMIC DNA]</scope>
    <source>
        <strain evidence="4">JCM 17986</strain>
    </source>
</reference>
<dbReference type="EMBL" id="BAABHS010000043">
    <property type="protein sequence ID" value="GAA4991419.1"/>
    <property type="molecule type" value="Genomic_DNA"/>
</dbReference>
<organism evidence="3 4">
    <name type="scientific">Yinghuangia aomiensis</name>
    <dbReference type="NCBI Taxonomy" id="676205"/>
    <lineage>
        <taxon>Bacteria</taxon>
        <taxon>Bacillati</taxon>
        <taxon>Actinomycetota</taxon>
        <taxon>Actinomycetes</taxon>
        <taxon>Kitasatosporales</taxon>
        <taxon>Streptomycetaceae</taxon>
        <taxon>Yinghuangia</taxon>
    </lineage>
</organism>
<evidence type="ECO:0000256" key="2">
    <source>
        <dbReference type="SAM" id="Phobius"/>
    </source>
</evidence>
<name>A0ABP9I8C9_9ACTN</name>
<keyword evidence="2" id="KW-0812">Transmembrane</keyword>
<accession>A0ABP9I8C9</accession>
<feature type="compositionally biased region" description="Basic and acidic residues" evidence="1">
    <location>
        <begin position="89"/>
        <end position="100"/>
    </location>
</feature>
<sequence length="558" mass="60932">MGREARHRLPKELRGERPRSERRKSERSASGNAAPEPPAPELSAIERVRSERLALERPEPERAAPEIPRSERPIRDREGRQRVSPQSAFRERAALERRPASDPARPDSPTPPPPPRRRRYLVWTVSLLIVALTLTTGTLVALSYTDSGRDGRDRFGPKFDTLPAAPLPSETFGFYRVDKDADGRWGLRTPDGRPFYSLGVDAVRPGEDTDRATGTCTYCAAMSAAYPDPADWISATTKRLGTWGFNTLGAGSDYAMFGPSFAYVPQLDFDGSWQPGGQSGTTHDWFDPAFADHAADVVRAKVAPLAVDPYLMGWYLDDKPNWGLGQSGSTTLLEAYLALPDGAPGRLMAEQYRGDPQGFVRAAARRYFEVTTRAVRQVDRHHLILGFRASLLSTPVEVVKEAGSWVDVFSVDAFQTTDEAKEFAATLGGSSVVAAEPDLRAFHELSGRPVLVSGFTALAADAGLPNTVPGAQLVDAGQNQRAERYAQVAQTFFDAPWIVGVHWFRYVDQPAGGRTPDGADGNVGVVGLDDQPWSVLTDRMSAVNAKAPYHDGYATPTP</sequence>